<protein>
    <submittedName>
        <fullName evidence="2">Uncharacterized protein</fullName>
    </submittedName>
</protein>
<evidence type="ECO:0000313" key="1">
    <source>
        <dbReference type="EMBL" id="PXW95935.1"/>
    </source>
</evidence>
<gene>
    <name evidence="2" type="ORF">C8E89_1371</name>
    <name evidence="1" type="ORF">C8E89_15518</name>
</gene>
<feature type="non-terminal residue" evidence="2">
    <location>
        <position position="1"/>
    </location>
</feature>
<dbReference type="EMBL" id="QJJU01000037">
    <property type="protein sequence ID" value="PXW99923.1"/>
    <property type="molecule type" value="Genomic_DNA"/>
</dbReference>
<accession>A0A318H6Q0</accession>
<proteinExistence type="predicted"/>
<organism evidence="2 3">
    <name type="scientific">Mycolicibacterium moriokaense</name>
    <dbReference type="NCBI Taxonomy" id="39691"/>
    <lineage>
        <taxon>Bacteria</taxon>
        <taxon>Bacillati</taxon>
        <taxon>Actinomycetota</taxon>
        <taxon>Actinomycetes</taxon>
        <taxon>Mycobacteriales</taxon>
        <taxon>Mycobacteriaceae</taxon>
        <taxon>Mycolicibacterium</taxon>
    </lineage>
</organism>
<reference evidence="2 3" key="3">
    <citation type="submission" date="2018-06" db="EMBL/GenBank/DDBJ databases">
        <title>Sequencing of bacterial isolates from soil warming experiment in Harvard Forest, Massachusetts, USA.</title>
        <authorList>
            <person name="Deangelis K.PhD."/>
        </authorList>
    </citation>
    <scope>NUCLEOTIDE SEQUENCE [LARGE SCALE GENOMIC DNA]</scope>
    <source>
        <strain evidence="2 3">GAS496</strain>
    </source>
</reference>
<name>A0A318H6Q0_9MYCO</name>
<comment type="caution">
    <text evidence="2">The sequence shown here is derived from an EMBL/GenBank/DDBJ whole genome shotgun (WGS) entry which is preliminary data.</text>
</comment>
<evidence type="ECO:0000313" key="2">
    <source>
        <dbReference type="EMBL" id="PXW99923.1"/>
    </source>
</evidence>
<keyword evidence="3" id="KW-1185">Reference proteome</keyword>
<dbReference type="Proteomes" id="UP000247781">
    <property type="component" value="Unassembled WGS sequence"/>
</dbReference>
<dbReference type="EMBL" id="QJJU01000055">
    <property type="protein sequence ID" value="PXW95935.1"/>
    <property type="molecule type" value="Genomic_DNA"/>
</dbReference>
<sequence length="25" mass="2758">DVLWALLRDDREFTPEKPTAATAAA</sequence>
<dbReference type="AlphaFoldDB" id="A0A318H6Q0"/>
<evidence type="ECO:0000313" key="3">
    <source>
        <dbReference type="Proteomes" id="UP000247781"/>
    </source>
</evidence>
<reference evidence="2" key="1">
    <citation type="submission" date="2018-05" db="EMBL/GenBank/DDBJ databases">
        <authorList>
            <person name="Lanie J.A."/>
            <person name="Ng W.-L."/>
            <person name="Kazmierczak K.M."/>
            <person name="Andrzejewski T.M."/>
            <person name="Davidsen T.M."/>
            <person name="Wayne K.J."/>
            <person name="Tettelin H."/>
            <person name="Glass J.I."/>
            <person name="Rusch D."/>
            <person name="Podicherti R."/>
            <person name="Tsui H.-C.T."/>
            <person name="Winkler M.E."/>
        </authorList>
    </citation>
    <scope>NUCLEOTIDE SEQUENCE [LARGE SCALE GENOMIC DNA]</scope>
    <source>
        <strain evidence="2">GAS496</strain>
    </source>
</reference>
<reference evidence="3" key="2">
    <citation type="submission" date="2018-05" db="EMBL/GenBank/DDBJ databases">
        <authorList>
            <person name="Deangelis K."/>
            <person name="Huntemann M."/>
            <person name="Clum A."/>
            <person name="Pillay M."/>
            <person name="Palaniappan K."/>
            <person name="Varghese N."/>
            <person name="Mikhailova N."/>
            <person name="Stamatis D."/>
            <person name="Reddy T."/>
            <person name="Daum C."/>
            <person name="Shapiro N."/>
            <person name="Ivanova N."/>
            <person name="Kyrpides N."/>
            <person name="Woyke T."/>
        </authorList>
    </citation>
    <scope>NUCLEOTIDE SEQUENCE [LARGE SCALE GENOMIC DNA]</scope>
    <source>
        <strain evidence="3">GAS496</strain>
    </source>
</reference>